<evidence type="ECO:0000313" key="2">
    <source>
        <dbReference type="Proteomes" id="UP000480556"/>
    </source>
</evidence>
<accession>A0AA90W579</accession>
<name>A0AA90W579_9GAMM</name>
<dbReference type="RefSeq" id="WP_153371170.1">
    <property type="nucleotide sequence ID" value="NZ_CP045650.1"/>
</dbReference>
<gene>
    <name evidence="1" type="ORF">GHJ48_12645</name>
</gene>
<organism evidence="1 2">
    <name type="scientific">Acinetobacter wanghuae</name>
    <dbReference type="NCBI Taxonomy" id="2662362"/>
    <lineage>
        <taxon>Bacteria</taxon>
        <taxon>Pseudomonadati</taxon>
        <taxon>Pseudomonadota</taxon>
        <taxon>Gammaproteobacteria</taxon>
        <taxon>Moraxellales</taxon>
        <taxon>Moraxellaceae</taxon>
        <taxon>Acinetobacter</taxon>
    </lineage>
</organism>
<sequence length="142" mass="16877">MSDFVEVFKMILENPSPLLICMVVSVLVIYKSRDLLDIFFQLKDINKKRIIQRLEETKTLSEKNYLDSSLNRNYDRFCEEAQIHAIIGCRYCSKEMAKYILTRKNISRAIRIYHRVKDNVEVKDGKIMPITPMKNWRIKLNS</sequence>
<reference evidence="1 2" key="1">
    <citation type="submission" date="2019-10" db="EMBL/GenBank/DDBJ databases">
        <authorList>
            <person name="Dong K."/>
        </authorList>
    </citation>
    <scope>NUCLEOTIDE SEQUENCE [LARGE SCALE GENOMIC DNA]</scope>
    <source>
        <strain evidence="2">dk771</strain>
    </source>
</reference>
<comment type="caution">
    <text evidence="1">The sequence shown here is derived from an EMBL/GenBank/DDBJ whole genome shotgun (WGS) entry which is preliminary data.</text>
</comment>
<dbReference type="Proteomes" id="UP000480556">
    <property type="component" value="Unassembled WGS sequence"/>
</dbReference>
<dbReference type="EMBL" id="WITK01000027">
    <property type="protein sequence ID" value="MQW93230.1"/>
    <property type="molecule type" value="Genomic_DNA"/>
</dbReference>
<dbReference type="AlphaFoldDB" id="A0AA90W579"/>
<proteinExistence type="predicted"/>
<evidence type="ECO:0000313" key="1">
    <source>
        <dbReference type="EMBL" id="MQW93230.1"/>
    </source>
</evidence>
<protein>
    <submittedName>
        <fullName evidence="1">Uncharacterized protein</fullName>
    </submittedName>
</protein>